<name>A0A1I5KVI3_9GAMM</name>
<dbReference type="STRING" id="1121869.SAMN03084138_00750"/>
<dbReference type="GeneID" id="35872559"/>
<reference evidence="2 3" key="1">
    <citation type="submission" date="2016-10" db="EMBL/GenBank/DDBJ databases">
        <authorList>
            <person name="de Groot N.N."/>
        </authorList>
    </citation>
    <scope>NUCLEOTIDE SEQUENCE [LARGE SCALE GENOMIC DNA]</scope>
    <source>
        <strain evidence="2 3">DSM 15893</strain>
    </source>
</reference>
<dbReference type="Proteomes" id="UP000182692">
    <property type="component" value="Unassembled WGS sequence"/>
</dbReference>
<dbReference type="RefSeq" id="WP_017010384.1">
    <property type="nucleotide sequence ID" value="NZ_FOWR01000004.1"/>
</dbReference>
<dbReference type="EMBL" id="FOWR01000004">
    <property type="protein sequence ID" value="SFO88441.1"/>
    <property type="molecule type" value="Genomic_DNA"/>
</dbReference>
<evidence type="ECO:0000256" key="1">
    <source>
        <dbReference type="SAM" id="SignalP"/>
    </source>
</evidence>
<keyword evidence="1" id="KW-0732">Signal</keyword>
<organism evidence="2 3">
    <name type="scientific">Enterovibrio norvegicus DSM 15893</name>
    <dbReference type="NCBI Taxonomy" id="1121869"/>
    <lineage>
        <taxon>Bacteria</taxon>
        <taxon>Pseudomonadati</taxon>
        <taxon>Pseudomonadota</taxon>
        <taxon>Gammaproteobacteria</taxon>
        <taxon>Vibrionales</taxon>
        <taxon>Vibrionaceae</taxon>
        <taxon>Enterovibrio</taxon>
    </lineage>
</organism>
<dbReference type="NCBIfam" id="NF040519">
    <property type="entry name" value="Sbal_3080_fam"/>
    <property type="match status" value="1"/>
</dbReference>
<protein>
    <recommendedName>
        <fullName evidence="4">Lipoprotein</fullName>
    </recommendedName>
</protein>
<dbReference type="OrthoDB" id="1436842at2"/>
<proteinExistence type="predicted"/>
<feature type="signal peptide" evidence="1">
    <location>
        <begin position="1"/>
        <end position="23"/>
    </location>
</feature>
<evidence type="ECO:0000313" key="3">
    <source>
        <dbReference type="Proteomes" id="UP000182692"/>
    </source>
</evidence>
<accession>A0A1I5KVI3</accession>
<sequence length="155" mass="17527">MKKWLVILFACFVLAGCSAPKFTVTPIATDIPQDKVTIVEHKRTRAVFLDNMLDWCRDSGKDCKVVRQASAQGDAPLTLNYISRWSWDLRTYIADAKITAFKQNEKVGEVTFVAPYSANLDKFGNDNKRIQAMMALLFGELTEKEAQRKISDGEM</sequence>
<evidence type="ECO:0000313" key="2">
    <source>
        <dbReference type="EMBL" id="SFO88441.1"/>
    </source>
</evidence>
<dbReference type="PROSITE" id="PS51257">
    <property type="entry name" value="PROKAR_LIPOPROTEIN"/>
    <property type="match status" value="1"/>
</dbReference>
<gene>
    <name evidence="2" type="ORF">SAMN03084138_00750</name>
</gene>
<evidence type="ECO:0008006" key="4">
    <source>
        <dbReference type="Google" id="ProtNLM"/>
    </source>
</evidence>
<feature type="chain" id="PRO_5010333270" description="Lipoprotein" evidence="1">
    <location>
        <begin position="24"/>
        <end position="155"/>
    </location>
</feature>
<dbReference type="AlphaFoldDB" id="A0A1I5KVI3"/>